<dbReference type="InterPro" id="IPR029058">
    <property type="entry name" value="AB_hydrolase_fold"/>
</dbReference>
<evidence type="ECO:0000313" key="7">
    <source>
        <dbReference type="Proteomes" id="UP001596157"/>
    </source>
</evidence>
<dbReference type="InterPro" id="IPR025110">
    <property type="entry name" value="AMP-bd_C"/>
</dbReference>
<dbReference type="Gene3D" id="3.40.50.1820">
    <property type="entry name" value="alpha/beta hydrolase"/>
    <property type="match status" value="2"/>
</dbReference>
<dbReference type="CDD" id="cd19531">
    <property type="entry name" value="LCL_NRPS-like"/>
    <property type="match status" value="1"/>
</dbReference>
<feature type="region of interest" description="Disordered" evidence="4">
    <location>
        <begin position="954"/>
        <end position="974"/>
    </location>
</feature>
<feature type="compositionally biased region" description="Basic and acidic residues" evidence="4">
    <location>
        <begin position="954"/>
        <end position="968"/>
    </location>
</feature>
<dbReference type="SUPFAM" id="SSF56801">
    <property type="entry name" value="Acetyl-CoA synthetase-like"/>
    <property type="match status" value="2"/>
</dbReference>
<dbReference type="SMART" id="SM00823">
    <property type="entry name" value="PKS_PP"/>
    <property type="match status" value="2"/>
</dbReference>
<dbReference type="PROSITE" id="PS00455">
    <property type="entry name" value="AMP_BINDING"/>
    <property type="match status" value="2"/>
</dbReference>
<dbReference type="Gene3D" id="2.30.38.10">
    <property type="entry name" value="Luciferase, Domain 3"/>
    <property type="match status" value="1"/>
</dbReference>
<dbReference type="InterPro" id="IPR010071">
    <property type="entry name" value="AA_adenyl_dom"/>
</dbReference>
<dbReference type="InterPro" id="IPR020806">
    <property type="entry name" value="PKS_PP-bd"/>
</dbReference>
<dbReference type="CDD" id="cd12117">
    <property type="entry name" value="A_NRPS_Srf_like"/>
    <property type="match status" value="1"/>
</dbReference>
<comment type="caution">
    <text evidence="6">The sequence shown here is derived from an EMBL/GenBank/DDBJ whole genome shotgun (WGS) entry which is preliminary data.</text>
</comment>
<evidence type="ECO:0000256" key="2">
    <source>
        <dbReference type="ARBA" id="ARBA00022450"/>
    </source>
</evidence>
<dbReference type="PROSITE" id="PS50075">
    <property type="entry name" value="CARRIER"/>
    <property type="match status" value="2"/>
</dbReference>
<protein>
    <submittedName>
        <fullName evidence="6">Amino acid adenylation domain-containing protein</fullName>
    </submittedName>
</protein>
<accession>A0ABW0EUM0</accession>
<evidence type="ECO:0000259" key="5">
    <source>
        <dbReference type="PROSITE" id="PS50075"/>
    </source>
</evidence>
<keyword evidence="3" id="KW-0597">Phosphoprotein</keyword>
<evidence type="ECO:0000256" key="4">
    <source>
        <dbReference type="SAM" id="MobiDB-lite"/>
    </source>
</evidence>
<evidence type="ECO:0000256" key="3">
    <source>
        <dbReference type="ARBA" id="ARBA00022553"/>
    </source>
</evidence>
<dbReference type="InterPro" id="IPR023213">
    <property type="entry name" value="CAT-like_dom_sf"/>
</dbReference>
<dbReference type="Pfam" id="PF00501">
    <property type="entry name" value="AMP-binding"/>
    <property type="match status" value="2"/>
</dbReference>
<dbReference type="PANTHER" id="PTHR45527:SF1">
    <property type="entry name" value="FATTY ACID SYNTHASE"/>
    <property type="match status" value="1"/>
</dbReference>
<name>A0ABW0EUM0_9PSEU</name>
<dbReference type="Gene3D" id="3.40.50.980">
    <property type="match status" value="2"/>
</dbReference>
<dbReference type="InterPro" id="IPR042099">
    <property type="entry name" value="ANL_N_sf"/>
</dbReference>
<dbReference type="SUPFAM" id="SSF52777">
    <property type="entry name" value="CoA-dependent acyltransferases"/>
    <property type="match status" value="4"/>
</dbReference>
<feature type="domain" description="Carrier" evidence="5">
    <location>
        <begin position="974"/>
        <end position="1048"/>
    </location>
</feature>
<evidence type="ECO:0000256" key="1">
    <source>
        <dbReference type="ARBA" id="ARBA00001957"/>
    </source>
</evidence>
<dbReference type="Gene3D" id="3.40.50.12780">
    <property type="entry name" value="N-terminal domain of ligase-like"/>
    <property type="match status" value="1"/>
</dbReference>
<reference evidence="7" key="1">
    <citation type="journal article" date="2019" name="Int. J. Syst. Evol. Microbiol.">
        <title>The Global Catalogue of Microorganisms (GCM) 10K type strain sequencing project: providing services to taxonomists for standard genome sequencing and annotation.</title>
        <authorList>
            <consortium name="The Broad Institute Genomics Platform"/>
            <consortium name="The Broad Institute Genome Sequencing Center for Infectious Disease"/>
            <person name="Wu L."/>
            <person name="Ma J."/>
        </authorList>
    </citation>
    <scope>NUCLEOTIDE SEQUENCE [LARGE SCALE GENOMIC DNA]</scope>
    <source>
        <strain evidence="7">CCUG 59778</strain>
    </source>
</reference>
<dbReference type="Gene3D" id="3.30.559.30">
    <property type="entry name" value="Nonribosomal peptide synthetase, condensation domain"/>
    <property type="match status" value="2"/>
</dbReference>
<dbReference type="InterPro" id="IPR001031">
    <property type="entry name" value="Thioesterase"/>
</dbReference>
<dbReference type="PANTHER" id="PTHR45527">
    <property type="entry name" value="NONRIBOSOMAL PEPTIDE SYNTHETASE"/>
    <property type="match status" value="1"/>
</dbReference>
<gene>
    <name evidence="6" type="ORF">ACFPM7_23055</name>
</gene>
<dbReference type="Pfam" id="PF00668">
    <property type="entry name" value="Condensation"/>
    <property type="match status" value="2"/>
</dbReference>
<dbReference type="InterPro" id="IPR001242">
    <property type="entry name" value="Condensation_dom"/>
</dbReference>
<dbReference type="InterPro" id="IPR020845">
    <property type="entry name" value="AMP-binding_CS"/>
</dbReference>
<organism evidence="6 7">
    <name type="scientific">Actinokineospora guangxiensis</name>
    <dbReference type="NCBI Taxonomy" id="1490288"/>
    <lineage>
        <taxon>Bacteria</taxon>
        <taxon>Bacillati</taxon>
        <taxon>Actinomycetota</taxon>
        <taxon>Actinomycetes</taxon>
        <taxon>Pseudonocardiales</taxon>
        <taxon>Pseudonocardiaceae</taxon>
        <taxon>Actinokineospora</taxon>
    </lineage>
</organism>
<dbReference type="Pfam" id="PF00975">
    <property type="entry name" value="Thioesterase"/>
    <property type="match status" value="1"/>
</dbReference>
<dbReference type="InterPro" id="IPR000873">
    <property type="entry name" value="AMP-dep_synth/lig_dom"/>
</dbReference>
<dbReference type="InterPro" id="IPR006162">
    <property type="entry name" value="Ppantetheine_attach_site"/>
</dbReference>
<dbReference type="Pfam" id="PF13193">
    <property type="entry name" value="AMP-binding_C"/>
    <property type="match status" value="1"/>
</dbReference>
<keyword evidence="2" id="KW-0596">Phosphopantetheine</keyword>
<feature type="domain" description="Carrier" evidence="5">
    <location>
        <begin position="2011"/>
        <end position="2086"/>
    </location>
</feature>
<dbReference type="InterPro" id="IPR045851">
    <property type="entry name" value="AMP-bd_C_sf"/>
</dbReference>
<dbReference type="CDD" id="cd17646">
    <property type="entry name" value="A_NRPS_AB3403-like"/>
    <property type="match status" value="1"/>
</dbReference>
<keyword evidence="7" id="KW-1185">Reference proteome</keyword>
<dbReference type="Pfam" id="PF00550">
    <property type="entry name" value="PP-binding"/>
    <property type="match status" value="2"/>
</dbReference>
<dbReference type="SUPFAM" id="SSF53474">
    <property type="entry name" value="alpha/beta-Hydrolases"/>
    <property type="match status" value="1"/>
</dbReference>
<sequence>MTEILDRSALRAELVRRRLRGTAAAPTDNRIQPVRRDVPLVLSSAQRRLWILEQLRSGGAEYLISTVLRLRGGLDTAALRTALDALVARHEVLRTRYVVHDGEPVQVVDAPAAVALIETDLSGVDEAAARERLDAWMTHDRAPVDLATDPVLSARLVKLADDDHALLLTVHHIAFDEWSEQLLWRELDQHYTAALDGRAADLAPLPVQYADYAAWQREATSGAALERQLAFWRGQLAGAAPLQLPTDRPRPPVRDGRGDQVSFAVPAEHARAIVALGREIGATPFMSLLAVYAVMLARTSGKRDITVGTPVANRDRAEAQDLIGLFLNTLVLRLDLDGEPTFREVLARVKETALEAYGHQDVPFEKLVEELGVERDPAKTPLFSTMFLLESTGAGRRRFADLATAPLSVGESAAKFDLTVAVAEHPDGSLAGAVNYATALFDRDTAERVAARFTTLAAGIAAAPDTPIGDLPVLPAAERAQVLGAWMDTAKEYPTGTLVSFFEQQVARTPDALAVASEHERLTYAELNARVNRLAHRLIGEGVGPESIVGVCRRRGAGLVEALLAVQKAGAAYLPLDPDYPAERVEFMRADAGAATVLTDEDPPADGPDHDPGVAIHPDHPAYVIYTSGSTGRPKGVVVSHRAIVNRLHWMQDAYGIGGDDRVLQKTPYSFDVSVWEFFWPLITGATLVMARPGGHRDPHYLAELITAERITTLHFVPSMLRAFLTDGFAALPSLRRMICSGEALPADLVDAVHERIGCELHNLYGPTEAAVDVTADRCAPGSPVTIGRPIANTRTYIVDDALRPVPVGVPGELLLGGVQLARGYLGRPGLTADRFVPDPFTGGGTRLYRTGDLARYLPDGRIEYLGRLDHQVKIRGHRVELGEVEAVLLQAPGVADAAAAVRSDALVGYLVADRGTEPDIPAVTAFLGGRLPSAMVPSAWVVLDALPLTASGKTDRGALPEPDRSRAAGEYTAPRTATERAVVDALAAALGVERVGVHDRFFDLGGDSIRAIRAIGALRADGFALSVQDVFTHQSAAELAALAGNAAAAAQDVLVEPFTQISEADRAKLPAGLADAYPLGQIQAGMLYEMQAGGEHTVYQNVTSFQIADDGPFSLDALREAAAMVIDRHDVLRTAFDVTTFSTPMQLVLEHAPLEVGYDDLRGMPESEQQAVISAYRDAMHASPVEVSKAPQLRWHAHQTGERDWVLTHTECHAILDGWSHHSLIAQLRETYRAVRDGDTDSLPTPPPARYADFVALEQRSLASPVDREYWRARVHDHDRLALPADTAPPGYGRVEELRVRWRHLEPALRALAASTRTSLKTVMHTAHLAMLGAISGQRRFYTGLVCNGRAELERGDEVIGMHLNTLPFAVDLAAPSWRDLLRAVFAEELALWPHRRYPLSDIQREWGRETPLISSIFSYLDFHVLDEQQSVFGEITDDSPNEFTLTVVTFPGELRIEARTGWATKERVDALGATFLHALESMIANDGANPVDLRSTPAALPTTPPRTWPALPELCVTDLVAAQVAARPDAVAVECGETGVTYRELDERANQLAHLLIERGVGPDTPVGVCMEHGVDVVTALLGVLKAGGCYLPLEPKHPDARLADIVADAGATLVLTRPESADRFPGALLVDPEWTLVDGRPATAPEVALAPDNLAYIVYTSGSTGRPKGVLTTHRNVVRLVLDADYTQLDADQVLLLFSTLAFDAATFEIWGALGNGARIAVAPSDARTAAQLEEVLDRHAVTTLFLTTGLFNALVDVRPDALARVRHVVTGGEALSPEHIRKAIEHGIPVGNIYGPTETTTFAVCRPRVDLADTAGPVPIGLPITHTWVEVVDEDLNPVPFGVPGELLIGGPGLARGYHGRPDLTAERFVPDPTRPGQRLYRTGDIVRRDPDLTLHYVGRRDHQVKVRGHRVELGEVEAAIGSLAPVRAAAAATVRGADGVTQLVGYAVVEETWQGSLADLMRASFPDFLVPTLWVDLPALPLTHAGKVDRAALPTPGAAAAREYKPPRTQAERAVADIWAEVFDLPRVARDDDFFALGGHSLLTLRVIALLRERRGVEMTVRSFLEHRTVEALAAAIDTGMPSRAVFWLNRKGEQTPLVCVHPGGGSAHWYELLAAHLDPDLPVLAIEWPNLHRHNGKVPTTEEMAARYVAELREEQPHGPYRVFSWCGGSGVGTEMARLLQDAGEEVTLILMDPAVDASEKKHLRNEFSLIQRCVSNLEALDAAPADLDTTALRQDTLALLEHLVDDIDDGITLPERGSGIWLPAVRMWDECMEMMLTYDHRPYPGRLHLIIGDELAQGEHEVTDNTQTYTDYLTRWRDLSDTLVVHRTPGDHFSIIKDHVTDLAATITAVLAED</sequence>
<proteinExistence type="predicted"/>
<dbReference type="PROSITE" id="PS00012">
    <property type="entry name" value="PHOSPHOPANTETHEINE"/>
    <property type="match status" value="2"/>
</dbReference>
<dbReference type="Gene3D" id="1.10.1200.10">
    <property type="entry name" value="ACP-like"/>
    <property type="match status" value="1"/>
</dbReference>
<dbReference type="SUPFAM" id="SSF47336">
    <property type="entry name" value="ACP-like"/>
    <property type="match status" value="2"/>
</dbReference>
<dbReference type="Gene3D" id="3.30.559.10">
    <property type="entry name" value="Chloramphenicol acetyltransferase-like domain"/>
    <property type="match status" value="2"/>
</dbReference>
<dbReference type="InterPro" id="IPR036736">
    <property type="entry name" value="ACP-like_sf"/>
</dbReference>
<comment type="cofactor">
    <cofactor evidence="1">
        <name>pantetheine 4'-phosphate</name>
        <dbReference type="ChEBI" id="CHEBI:47942"/>
    </cofactor>
</comment>
<dbReference type="RefSeq" id="WP_378249813.1">
    <property type="nucleotide sequence ID" value="NZ_JBHSKF010000013.1"/>
</dbReference>
<dbReference type="Proteomes" id="UP001596157">
    <property type="component" value="Unassembled WGS sequence"/>
</dbReference>
<dbReference type="EMBL" id="JBHSKF010000013">
    <property type="protein sequence ID" value="MFC5289945.1"/>
    <property type="molecule type" value="Genomic_DNA"/>
</dbReference>
<dbReference type="InterPro" id="IPR009081">
    <property type="entry name" value="PP-bd_ACP"/>
</dbReference>
<evidence type="ECO:0000313" key="6">
    <source>
        <dbReference type="EMBL" id="MFC5289945.1"/>
    </source>
</evidence>
<dbReference type="Gene3D" id="3.30.300.30">
    <property type="match status" value="2"/>
</dbReference>
<dbReference type="NCBIfam" id="TIGR01733">
    <property type="entry name" value="AA-adenyl-dom"/>
    <property type="match status" value="2"/>
</dbReference>